<dbReference type="Pfam" id="PF04909">
    <property type="entry name" value="Amidohydro_2"/>
    <property type="match status" value="1"/>
</dbReference>
<evidence type="ECO:0000259" key="2">
    <source>
        <dbReference type="Pfam" id="PF04909"/>
    </source>
</evidence>
<name>A0A7Y7ZB86_PSEPU</name>
<dbReference type="AlphaFoldDB" id="A0A7Y7ZB86"/>
<gene>
    <name evidence="3" type="ORF">HX798_15620</name>
</gene>
<feature type="domain" description="Amidohydrolase-related" evidence="2">
    <location>
        <begin position="12"/>
        <end position="285"/>
    </location>
</feature>
<proteinExistence type="inferred from homology"/>
<evidence type="ECO:0000313" key="3">
    <source>
        <dbReference type="EMBL" id="NWC81706.1"/>
    </source>
</evidence>
<evidence type="ECO:0000313" key="4">
    <source>
        <dbReference type="Proteomes" id="UP000542695"/>
    </source>
</evidence>
<comment type="similarity">
    <text evidence="1">Belongs to the metallo-dependent hydrolases superfamily.</text>
</comment>
<dbReference type="SUPFAM" id="SSF51556">
    <property type="entry name" value="Metallo-dependent hydrolases"/>
    <property type="match status" value="1"/>
</dbReference>
<dbReference type="PANTHER" id="PTHR43569:SF2">
    <property type="entry name" value="AMIDOHYDROLASE-RELATED DOMAIN-CONTAINING PROTEIN"/>
    <property type="match status" value="1"/>
</dbReference>
<sequence>MSTTCLYDGPIIDSHIHLYNADRAGGIPWPEAGNPLHGTYLPDRYWDLVSAQVVGAVVIEASPWRSDNAWILDTVRNDPRILGVIGNLSPLDDHFSQDFDVLVRDPLFLGLRYGNLWGRDFSNDLTRPGFVAGLQGLVEHDLTFESANPDLALVTDLLRLSDRLPDLRIVIDHLPNAQVPAHLAGQWQRTLLELAARPTVFSKWSEVPQHGPDGLIRDPAHYADWLGFLREAFGDHRCFFGSDWPNSESVANFEDTLQLTMACINGLSKDAQTQFFAGNFARAYQRLKYEAVR</sequence>
<dbReference type="Proteomes" id="UP000542695">
    <property type="component" value="Unassembled WGS sequence"/>
</dbReference>
<dbReference type="Gene3D" id="3.20.20.140">
    <property type="entry name" value="Metal-dependent hydrolases"/>
    <property type="match status" value="1"/>
</dbReference>
<dbReference type="InterPro" id="IPR052350">
    <property type="entry name" value="Metallo-dep_Lactonases"/>
</dbReference>
<dbReference type="GO" id="GO:0016787">
    <property type="term" value="F:hydrolase activity"/>
    <property type="evidence" value="ECO:0007669"/>
    <property type="project" value="UniProtKB-KW"/>
</dbReference>
<evidence type="ECO:0000256" key="1">
    <source>
        <dbReference type="ARBA" id="ARBA00038310"/>
    </source>
</evidence>
<accession>A0A7Y7ZB86</accession>
<dbReference type="InterPro" id="IPR006680">
    <property type="entry name" value="Amidohydro-rel"/>
</dbReference>
<protein>
    <submittedName>
        <fullName evidence="3">Amidohydrolase</fullName>
    </submittedName>
</protein>
<dbReference type="PANTHER" id="PTHR43569">
    <property type="entry name" value="AMIDOHYDROLASE"/>
    <property type="match status" value="1"/>
</dbReference>
<comment type="caution">
    <text evidence="3">The sequence shown here is derived from an EMBL/GenBank/DDBJ whole genome shotgun (WGS) entry which is preliminary data.</text>
</comment>
<organism evidence="3 4">
    <name type="scientific">Pseudomonas putida</name>
    <name type="common">Arthrobacter siderocapsulatus</name>
    <dbReference type="NCBI Taxonomy" id="303"/>
    <lineage>
        <taxon>Bacteria</taxon>
        <taxon>Pseudomonadati</taxon>
        <taxon>Pseudomonadota</taxon>
        <taxon>Gammaproteobacteria</taxon>
        <taxon>Pseudomonadales</taxon>
        <taxon>Pseudomonadaceae</taxon>
        <taxon>Pseudomonas</taxon>
    </lineage>
</organism>
<dbReference type="InterPro" id="IPR032466">
    <property type="entry name" value="Metal_Hydrolase"/>
</dbReference>
<reference evidence="3 4" key="1">
    <citation type="submission" date="2020-04" db="EMBL/GenBank/DDBJ databases">
        <title>Molecular characterization of pseudomonads from Agaricus bisporus reveal novel blotch 2 pathogens in Western Europe.</title>
        <authorList>
            <person name="Taparia T."/>
            <person name="Krijger M."/>
            <person name="Haynes E."/>
            <person name="Elpinstone J.G."/>
            <person name="Noble R."/>
            <person name="Van Der Wolf J."/>
        </authorList>
    </citation>
    <scope>NUCLEOTIDE SEQUENCE [LARGE SCALE GENOMIC DNA]</scope>
    <source>
        <strain evidence="3 4">P7765</strain>
    </source>
</reference>
<dbReference type="EMBL" id="JACARV010000042">
    <property type="protein sequence ID" value="NWC81706.1"/>
    <property type="molecule type" value="Genomic_DNA"/>
</dbReference>
<keyword evidence="3" id="KW-0378">Hydrolase</keyword>